<dbReference type="KEGG" id="csep:CP523_04105"/>
<evidence type="ECO:0000313" key="3">
    <source>
        <dbReference type="Proteomes" id="UP000280586"/>
    </source>
</evidence>
<reference evidence="2" key="2">
    <citation type="submission" date="2022-06" db="EMBL/GenBank/DDBJ databases">
        <authorList>
            <person name="Holder M.E."/>
            <person name="Ajami N.J."/>
            <person name="Petrosino J.F."/>
        </authorList>
    </citation>
    <scope>NUCLEOTIDE SEQUENCE</scope>
    <source>
        <strain evidence="2">RMA 8861</strain>
    </source>
</reference>
<dbReference type="RefSeq" id="WP_066676890.1">
    <property type="nucleotide sequence ID" value="NZ_CABMIZ010000020.1"/>
</dbReference>
<evidence type="ECO:0000313" key="4">
    <source>
        <dbReference type="Proteomes" id="UP001055437"/>
    </source>
</evidence>
<dbReference type="Proteomes" id="UP001055437">
    <property type="component" value="Chromosome"/>
</dbReference>
<dbReference type="GeneID" id="303559868"/>
<dbReference type="AlphaFoldDB" id="A0A9N7JL20"/>
<dbReference type="Proteomes" id="UP000280586">
    <property type="component" value="Chromosome"/>
</dbReference>
<evidence type="ECO:0000313" key="2">
    <source>
        <dbReference type="EMBL" id="USS00271.1"/>
    </source>
</evidence>
<gene>
    <name evidence="1" type="ORF">CP523_04105</name>
    <name evidence="2" type="ORF">NH397_12345</name>
</gene>
<proteinExistence type="predicted"/>
<sequence>MFISMPKDFFIPVLFSDNFELDSETGQMEYDTNTREKININENMSRGEGAETYQKKYAENVIKEKVNTSLQPEKEEFKKVQNEELIDIHINVIEKAIINNINIKQNLCNLNKVSINGKNFEDNLDEHLDRIEDIIKQHIQKYAYVNKSAVGTEFTNGEKAKLKDKLINITKDNFAFLNEITSNMEPAEELNVILIYLKVILMYHINNMGCPNKYNGNNIEELIEMHLDKIKSNFCNNCKLLMCNRISDDENYEDDKEVDLKEMQKKILYKDNLISEIDNEYIYSVITN</sequence>
<dbReference type="OrthoDB" id="1938623at2"/>
<dbReference type="EMBL" id="CP099799">
    <property type="protein sequence ID" value="USS00271.1"/>
    <property type="molecule type" value="Genomic_DNA"/>
</dbReference>
<keyword evidence="4" id="KW-1185">Reference proteome</keyword>
<dbReference type="EMBL" id="CP023671">
    <property type="protein sequence ID" value="AYE33712.1"/>
    <property type="molecule type" value="Genomic_DNA"/>
</dbReference>
<organism evidence="1 3">
    <name type="scientific">Clostridium septicum</name>
    <dbReference type="NCBI Taxonomy" id="1504"/>
    <lineage>
        <taxon>Bacteria</taxon>
        <taxon>Bacillati</taxon>
        <taxon>Bacillota</taxon>
        <taxon>Clostridia</taxon>
        <taxon>Eubacteriales</taxon>
        <taxon>Clostridiaceae</taxon>
        <taxon>Clostridium</taxon>
    </lineage>
</organism>
<reference evidence="1 3" key="1">
    <citation type="submission" date="2017-09" db="EMBL/GenBank/DDBJ databases">
        <authorList>
            <person name="Thomas P."/>
            <person name="Seyboldt C."/>
        </authorList>
    </citation>
    <scope>NUCLEOTIDE SEQUENCE [LARGE SCALE GENOMIC DNA]</scope>
    <source>
        <strain evidence="1 3">DSM 7534</strain>
    </source>
</reference>
<protein>
    <submittedName>
        <fullName evidence="1">Uncharacterized protein</fullName>
    </submittedName>
</protein>
<evidence type="ECO:0000313" key="1">
    <source>
        <dbReference type="EMBL" id="AYE33712.1"/>
    </source>
</evidence>
<name>A0A9N7JL20_CLOSE</name>
<accession>A0A9N7JL20</accession>